<keyword evidence="2" id="KW-1185">Reference proteome</keyword>
<comment type="caution">
    <text evidence="1">The sequence shown here is derived from an EMBL/GenBank/DDBJ whole genome shotgun (WGS) entry which is preliminary data.</text>
</comment>
<organism evidence="1 2">
    <name type="scientific">Amycolatopsis thermophila</name>
    <dbReference type="NCBI Taxonomy" id="206084"/>
    <lineage>
        <taxon>Bacteria</taxon>
        <taxon>Bacillati</taxon>
        <taxon>Actinomycetota</taxon>
        <taxon>Actinomycetes</taxon>
        <taxon>Pseudonocardiales</taxon>
        <taxon>Pseudonocardiaceae</taxon>
        <taxon>Amycolatopsis</taxon>
    </lineage>
</organism>
<dbReference type="RefSeq" id="WP_306998210.1">
    <property type="nucleotide sequence ID" value="NZ_JAUSUT010000001.1"/>
</dbReference>
<proteinExistence type="predicted"/>
<evidence type="ECO:0000313" key="2">
    <source>
        <dbReference type="Proteomes" id="UP001229651"/>
    </source>
</evidence>
<sequence>MTEIDLRVVTVEGRSARSGELILTALGDDLPSARFLDLQRIRTEPLADDEIRFEIGSAWHARDAVHRTLIEAIVLDVIPVGRDLPFLG</sequence>
<name>A0ABU0F592_9PSEU</name>
<evidence type="ECO:0000313" key="1">
    <source>
        <dbReference type="EMBL" id="MDQ0382757.1"/>
    </source>
</evidence>
<dbReference type="Proteomes" id="UP001229651">
    <property type="component" value="Unassembled WGS sequence"/>
</dbReference>
<reference evidence="1 2" key="1">
    <citation type="submission" date="2023-07" db="EMBL/GenBank/DDBJ databases">
        <title>Sequencing the genomes of 1000 actinobacteria strains.</title>
        <authorList>
            <person name="Klenk H.-P."/>
        </authorList>
    </citation>
    <scope>NUCLEOTIDE SEQUENCE [LARGE SCALE GENOMIC DNA]</scope>
    <source>
        <strain evidence="1 2">DSM 45805</strain>
    </source>
</reference>
<dbReference type="EMBL" id="JAUSUT010000001">
    <property type="protein sequence ID" value="MDQ0382757.1"/>
    <property type="molecule type" value="Genomic_DNA"/>
</dbReference>
<protein>
    <submittedName>
        <fullName evidence="1">Uncharacterized protein</fullName>
    </submittedName>
</protein>
<gene>
    <name evidence="1" type="ORF">FB470_006751</name>
</gene>
<accession>A0ABU0F592</accession>